<dbReference type="RefSeq" id="WP_204729554.1">
    <property type="nucleotide sequence ID" value="NZ_JAFBDK010000008.1"/>
</dbReference>
<protein>
    <submittedName>
        <fullName evidence="1">Uncharacterized protein</fullName>
    </submittedName>
</protein>
<organism evidence="1 2">
    <name type="scientific">Jeotgalibacillus terrae</name>
    <dbReference type="NCBI Taxonomy" id="587735"/>
    <lineage>
        <taxon>Bacteria</taxon>
        <taxon>Bacillati</taxon>
        <taxon>Bacillota</taxon>
        <taxon>Bacilli</taxon>
        <taxon>Bacillales</taxon>
        <taxon>Caryophanaceae</taxon>
        <taxon>Jeotgalibacillus</taxon>
    </lineage>
</organism>
<name>A0ABW5ZG51_9BACL</name>
<dbReference type="Proteomes" id="UP001597561">
    <property type="component" value="Unassembled WGS sequence"/>
</dbReference>
<keyword evidence="2" id="KW-1185">Reference proteome</keyword>
<reference evidence="2" key="1">
    <citation type="journal article" date="2019" name="Int. J. Syst. Evol. Microbiol.">
        <title>The Global Catalogue of Microorganisms (GCM) 10K type strain sequencing project: providing services to taxonomists for standard genome sequencing and annotation.</title>
        <authorList>
            <consortium name="The Broad Institute Genomics Platform"/>
            <consortium name="The Broad Institute Genome Sequencing Center for Infectious Disease"/>
            <person name="Wu L."/>
            <person name="Ma J."/>
        </authorList>
    </citation>
    <scope>NUCLEOTIDE SEQUENCE [LARGE SCALE GENOMIC DNA]</scope>
    <source>
        <strain evidence="2">KCTC 13528</strain>
    </source>
</reference>
<dbReference type="EMBL" id="JBHUPG010000012">
    <property type="protein sequence ID" value="MFD2911797.1"/>
    <property type="molecule type" value="Genomic_DNA"/>
</dbReference>
<sequence>MNKRILKAIILGVFILTIINVTGIFHNSALTKEQIEGFVQKHELDPIAVKNGNGMTFILVKEGLYKVSHRTAKYDSDFTPYAWTESDPVMVRSISGDIVAASVVFSEELSDQANVVTVQYADGTSDSAMTDGDEGAFLLNKSETKAAVSDVIVSDEEGNILYQQEA</sequence>
<evidence type="ECO:0000313" key="2">
    <source>
        <dbReference type="Proteomes" id="UP001597561"/>
    </source>
</evidence>
<gene>
    <name evidence="1" type="ORF">ACFS5P_07905</name>
</gene>
<accession>A0ABW5ZG51</accession>
<proteinExistence type="predicted"/>
<comment type="caution">
    <text evidence="1">The sequence shown here is derived from an EMBL/GenBank/DDBJ whole genome shotgun (WGS) entry which is preliminary data.</text>
</comment>
<evidence type="ECO:0000313" key="1">
    <source>
        <dbReference type="EMBL" id="MFD2911797.1"/>
    </source>
</evidence>